<keyword evidence="3" id="KW-0472">Membrane</keyword>
<evidence type="ECO:0000256" key="1">
    <source>
        <dbReference type="ARBA" id="ARBA00022723"/>
    </source>
</evidence>
<gene>
    <name evidence="5" type="ORF">FSW04_01445</name>
</gene>
<dbReference type="InterPro" id="IPR033138">
    <property type="entry name" value="Cu_oxidase_CS"/>
</dbReference>
<keyword evidence="6" id="KW-1185">Reference proteome</keyword>
<keyword evidence="3" id="KW-1133">Transmembrane helix</keyword>
<dbReference type="InterPro" id="IPR008972">
    <property type="entry name" value="Cupredoxin"/>
</dbReference>
<evidence type="ECO:0000256" key="3">
    <source>
        <dbReference type="SAM" id="Phobius"/>
    </source>
</evidence>
<dbReference type="InterPro" id="IPR050845">
    <property type="entry name" value="Cu-binding_ET"/>
</dbReference>
<reference evidence="5 6" key="1">
    <citation type="journal article" date="2018" name="J. Microbiol.">
        <title>Baekduia soli gen. nov., sp. nov., a novel bacterium isolated from the soil of Baekdu Mountain and proposal of a novel family name, Baekduiaceae fam. nov.</title>
        <authorList>
            <person name="An D.S."/>
            <person name="Siddiqi M.Z."/>
            <person name="Kim K.H."/>
            <person name="Yu H.S."/>
            <person name="Im W.T."/>
        </authorList>
    </citation>
    <scope>NUCLEOTIDE SEQUENCE [LARGE SCALE GENOMIC DNA]</scope>
    <source>
        <strain evidence="5 6">BR7-21</strain>
    </source>
</reference>
<dbReference type="AlphaFoldDB" id="A0A5B8U067"/>
<dbReference type="SUPFAM" id="SSF49503">
    <property type="entry name" value="Cupredoxins"/>
    <property type="match status" value="1"/>
</dbReference>
<accession>A0A5B8U067</accession>
<dbReference type="GO" id="GO:0005507">
    <property type="term" value="F:copper ion binding"/>
    <property type="evidence" value="ECO:0007669"/>
    <property type="project" value="InterPro"/>
</dbReference>
<keyword evidence="3" id="KW-0812">Transmembrane</keyword>
<dbReference type="RefSeq" id="WP_146915504.1">
    <property type="nucleotide sequence ID" value="NZ_CP042430.1"/>
</dbReference>
<dbReference type="Gene3D" id="2.60.40.420">
    <property type="entry name" value="Cupredoxins - blue copper proteins"/>
    <property type="match status" value="1"/>
</dbReference>
<protein>
    <recommendedName>
        <fullName evidence="4">Blue (type 1) copper domain-containing protein</fullName>
    </recommendedName>
</protein>
<dbReference type="InterPro" id="IPR000923">
    <property type="entry name" value="BlueCu_1"/>
</dbReference>
<dbReference type="Pfam" id="PF00127">
    <property type="entry name" value="Copper-bind"/>
    <property type="match status" value="1"/>
</dbReference>
<sequence>MLPVDAVSATWRVAAATSKTPFYAVGGALVAWAVALAAFGMIRPEFPRMRRPSLVVMLITGLVVVGTMAAAVLTAGGEGQHAAAAPAGAPTASATLTLSADPSGALAYDTRQATISAGADTVRFVNRSPLPHNVTIARGAKVVGATKTIQDATATATVTLSPGRYVFYCSVDGHRQGGMQGTLTVR</sequence>
<dbReference type="EMBL" id="CP042430">
    <property type="protein sequence ID" value="QEC46373.1"/>
    <property type="molecule type" value="Genomic_DNA"/>
</dbReference>
<feature type="domain" description="Blue (type 1) copper" evidence="4">
    <location>
        <begin position="103"/>
        <end position="185"/>
    </location>
</feature>
<dbReference type="PANTHER" id="PTHR38439:SF3">
    <property type="entry name" value="COPPER-RESISTANT CUPROPROTEIN COPI"/>
    <property type="match status" value="1"/>
</dbReference>
<organism evidence="5 6">
    <name type="scientific">Baekduia soli</name>
    <dbReference type="NCBI Taxonomy" id="496014"/>
    <lineage>
        <taxon>Bacteria</taxon>
        <taxon>Bacillati</taxon>
        <taxon>Actinomycetota</taxon>
        <taxon>Thermoleophilia</taxon>
        <taxon>Solirubrobacterales</taxon>
        <taxon>Baekduiaceae</taxon>
        <taxon>Baekduia</taxon>
    </lineage>
</organism>
<dbReference type="Proteomes" id="UP000321805">
    <property type="component" value="Chromosome"/>
</dbReference>
<evidence type="ECO:0000259" key="4">
    <source>
        <dbReference type="Pfam" id="PF00127"/>
    </source>
</evidence>
<name>A0A5B8U067_9ACTN</name>
<dbReference type="OrthoDB" id="345021at2"/>
<dbReference type="KEGG" id="bsol:FSW04_01445"/>
<dbReference type="PANTHER" id="PTHR38439">
    <property type="entry name" value="AURACYANIN-B"/>
    <property type="match status" value="1"/>
</dbReference>
<evidence type="ECO:0000256" key="2">
    <source>
        <dbReference type="ARBA" id="ARBA00023008"/>
    </source>
</evidence>
<evidence type="ECO:0000313" key="5">
    <source>
        <dbReference type="EMBL" id="QEC46373.1"/>
    </source>
</evidence>
<evidence type="ECO:0000313" key="6">
    <source>
        <dbReference type="Proteomes" id="UP000321805"/>
    </source>
</evidence>
<proteinExistence type="predicted"/>
<dbReference type="GO" id="GO:0009055">
    <property type="term" value="F:electron transfer activity"/>
    <property type="evidence" value="ECO:0007669"/>
    <property type="project" value="InterPro"/>
</dbReference>
<keyword evidence="2" id="KW-0186">Copper</keyword>
<feature type="transmembrane region" description="Helical" evidence="3">
    <location>
        <begin position="54"/>
        <end position="73"/>
    </location>
</feature>
<keyword evidence="1" id="KW-0479">Metal-binding</keyword>
<dbReference type="PROSITE" id="PS00079">
    <property type="entry name" value="MULTICOPPER_OXIDASE1"/>
    <property type="match status" value="1"/>
</dbReference>
<feature type="transmembrane region" description="Helical" evidence="3">
    <location>
        <begin position="20"/>
        <end position="42"/>
    </location>
</feature>